<keyword evidence="1" id="KW-0645">Protease</keyword>
<evidence type="ECO:0000313" key="5">
    <source>
        <dbReference type="EMBL" id="GGE18485.1"/>
    </source>
</evidence>
<evidence type="ECO:0000313" key="6">
    <source>
        <dbReference type="Proteomes" id="UP000625210"/>
    </source>
</evidence>
<organism evidence="5 6">
    <name type="scientific">Marinithermofilum abyssi</name>
    <dbReference type="NCBI Taxonomy" id="1571185"/>
    <lineage>
        <taxon>Bacteria</taxon>
        <taxon>Bacillati</taxon>
        <taxon>Bacillota</taxon>
        <taxon>Bacilli</taxon>
        <taxon>Bacillales</taxon>
        <taxon>Thermoactinomycetaceae</taxon>
        <taxon>Marinithermofilum</taxon>
    </lineage>
</organism>
<keyword evidence="3" id="KW-0812">Transmembrane</keyword>
<reference evidence="5" key="1">
    <citation type="journal article" date="2014" name="Int. J. Syst. Evol. Microbiol.">
        <title>Complete genome sequence of Corynebacterium casei LMG S-19264T (=DSM 44701T), isolated from a smear-ripened cheese.</title>
        <authorList>
            <consortium name="US DOE Joint Genome Institute (JGI-PGF)"/>
            <person name="Walter F."/>
            <person name="Albersmeier A."/>
            <person name="Kalinowski J."/>
            <person name="Ruckert C."/>
        </authorList>
    </citation>
    <scope>NUCLEOTIDE SEQUENCE</scope>
    <source>
        <strain evidence="5">CGMCC 1.15179</strain>
    </source>
</reference>
<gene>
    <name evidence="5" type="ORF">GCM10011571_20460</name>
</gene>
<evidence type="ECO:0000256" key="1">
    <source>
        <dbReference type="ARBA" id="ARBA00022670"/>
    </source>
</evidence>
<dbReference type="Pfam" id="PF00158">
    <property type="entry name" value="Sigma54_activat"/>
    <property type="match status" value="1"/>
</dbReference>
<reference evidence="5" key="2">
    <citation type="submission" date="2020-09" db="EMBL/GenBank/DDBJ databases">
        <authorList>
            <person name="Sun Q."/>
            <person name="Zhou Y."/>
        </authorList>
    </citation>
    <scope>NUCLEOTIDE SEQUENCE</scope>
    <source>
        <strain evidence="5">CGMCC 1.15179</strain>
    </source>
</reference>
<dbReference type="Pfam" id="PF01078">
    <property type="entry name" value="Mg_chelatase"/>
    <property type="match status" value="1"/>
</dbReference>
<sequence length="554" mass="62916">MLTLRLYEWIAYRFYRKKPLDLQLIWVGPIEGLLSRVQESNQVISRYAEHNYWLFRFIAGRNIQVLDHSAKPRETLFLLLCDSDRKVREGAAQGLSTVLQRSFSEWEETVEDWLTRMDKRLCLSILLALIDFFGKTSFSDIDRDRRTRLAGWICQLNRVKYPAVSTHINKLLTPLLAAEHPSLLKEAGGSHADDWTTTDDLSIPERLIDQVIGQEDAVRLIKRAARQRRSVLLIGEPGTGKSMLAKAMTELLPFQGLEDILVVQNPRRPYQPWIQTLPAGEGQAVIQRSEEKERNQRQGLTFLFVLAVLTIISVSAFFAITRNQLFYLLGGLIALLILGSLRKTWLQSSHSSAKLLVDNRGRKQVPFIDATGMQAGGLLGDVRHDPYQSGGSETPPHELIEAGAIHQAHQGVLFIDEVSTLGIESQQNLLTAFQEKAFAITGRNPNSSGTMIRTRPVACDFVLVLAGNDEDVYRMHPALRSRIQGYGYEIYMRDTMPDTPENRRKIAQFIAQEVHRDGKIPPFDREAVDVVIEEARRRTEETDALTTRFWSWAG</sequence>
<dbReference type="GO" id="GO:0005524">
    <property type="term" value="F:ATP binding"/>
    <property type="evidence" value="ECO:0007669"/>
    <property type="project" value="InterPro"/>
</dbReference>
<dbReference type="PANTHER" id="PTHR42759">
    <property type="entry name" value="MOXR FAMILY PROTEIN"/>
    <property type="match status" value="1"/>
</dbReference>
<evidence type="ECO:0000256" key="2">
    <source>
        <dbReference type="ARBA" id="ARBA00022801"/>
    </source>
</evidence>
<dbReference type="InterPro" id="IPR027417">
    <property type="entry name" value="P-loop_NTPase"/>
</dbReference>
<dbReference type="Proteomes" id="UP000625210">
    <property type="component" value="Unassembled WGS sequence"/>
</dbReference>
<dbReference type="InterPro" id="IPR003593">
    <property type="entry name" value="AAA+_ATPase"/>
</dbReference>
<dbReference type="GO" id="GO:0006508">
    <property type="term" value="P:proteolysis"/>
    <property type="evidence" value="ECO:0007669"/>
    <property type="project" value="UniProtKB-KW"/>
</dbReference>
<dbReference type="GO" id="GO:0006355">
    <property type="term" value="P:regulation of DNA-templated transcription"/>
    <property type="evidence" value="ECO:0007669"/>
    <property type="project" value="InterPro"/>
</dbReference>
<dbReference type="SUPFAM" id="SSF52540">
    <property type="entry name" value="P-loop containing nucleoside triphosphate hydrolases"/>
    <property type="match status" value="1"/>
</dbReference>
<dbReference type="Gene3D" id="1.10.8.60">
    <property type="match status" value="1"/>
</dbReference>
<evidence type="ECO:0000256" key="3">
    <source>
        <dbReference type="SAM" id="Phobius"/>
    </source>
</evidence>
<dbReference type="InterPro" id="IPR000523">
    <property type="entry name" value="Mg_chelatse_chII-like_cat_dom"/>
</dbReference>
<dbReference type="GO" id="GO:0008233">
    <property type="term" value="F:peptidase activity"/>
    <property type="evidence" value="ECO:0007669"/>
    <property type="project" value="UniProtKB-KW"/>
</dbReference>
<evidence type="ECO:0000259" key="4">
    <source>
        <dbReference type="SMART" id="SM00382"/>
    </source>
</evidence>
<name>A0A8J2Y9A7_9BACL</name>
<accession>A0A8J2Y9A7</accession>
<keyword evidence="6" id="KW-1185">Reference proteome</keyword>
<dbReference type="InterPro" id="IPR002078">
    <property type="entry name" value="Sigma_54_int"/>
</dbReference>
<keyword evidence="2" id="KW-0378">Hydrolase</keyword>
<dbReference type="EMBL" id="BMHQ01000006">
    <property type="protein sequence ID" value="GGE18485.1"/>
    <property type="molecule type" value="Genomic_DNA"/>
</dbReference>
<dbReference type="Gene3D" id="3.40.50.300">
    <property type="entry name" value="P-loop containing nucleotide triphosphate hydrolases"/>
    <property type="match status" value="1"/>
</dbReference>
<dbReference type="SMART" id="SM00382">
    <property type="entry name" value="AAA"/>
    <property type="match status" value="1"/>
</dbReference>
<dbReference type="PANTHER" id="PTHR42759:SF1">
    <property type="entry name" value="MAGNESIUM-CHELATASE SUBUNIT CHLD"/>
    <property type="match status" value="1"/>
</dbReference>
<keyword evidence="3" id="KW-0472">Membrane</keyword>
<comment type="caution">
    <text evidence="5">The sequence shown here is derived from an EMBL/GenBank/DDBJ whole genome shotgun (WGS) entry which is preliminary data.</text>
</comment>
<feature type="transmembrane region" description="Helical" evidence="3">
    <location>
        <begin position="325"/>
        <end position="341"/>
    </location>
</feature>
<feature type="transmembrane region" description="Helical" evidence="3">
    <location>
        <begin position="300"/>
        <end position="319"/>
    </location>
</feature>
<protein>
    <recommendedName>
        <fullName evidence="4">AAA+ ATPase domain-containing protein</fullName>
    </recommendedName>
</protein>
<dbReference type="RefSeq" id="WP_188647787.1">
    <property type="nucleotide sequence ID" value="NZ_BMHQ01000006.1"/>
</dbReference>
<proteinExistence type="predicted"/>
<feature type="domain" description="AAA+ ATPase" evidence="4">
    <location>
        <begin position="227"/>
        <end position="489"/>
    </location>
</feature>
<dbReference type="InterPro" id="IPR050764">
    <property type="entry name" value="CbbQ/NirQ/NorQ/GpvN"/>
</dbReference>
<keyword evidence="3" id="KW-1133">Transmembrane helix</keyword>
<dbReference type="AlphaFoldDB" id="A0A8J2Y9A7"/>